<organism evidence="2 3">
    <name type="scientific">Pleodorina starrii</name>
    <dbReference type="NCBI Taxonomy" id="330485"/>
    <lineage>
        <taxon>Eukaryota</taxon>
        <taxon>Viridiplantae</taxon>
        <taxon>Chlorophyta</taxon>
        <taxon>core chlorophytes</taxon>
        <taxon>Chlorophyceae</taxon>
        <taxon>CS clade</taxon>
        <taxon>Chlamydomonadales</taxon>
        <taxon>Volvocaceae</taxon>
        <taxon>Pleodorina</taxon>
    </lineage>
</organism>
<dbReference type="OrthoDB" id="549764at2759"/>
<accession>A0A9W6BVM7</accession>
<gene>
    <name evidence="2" type="primary">PLEST011491</name>
    <name evidence="2" type="ORF">PLESTB_001438700</name>
</gene>
<sequence>MAVLPSTESDEYVAPSSPAGYLMWHILKKGFQAGGVIGVAAVVPALYLVKKVRDPVALLRAMGYSAITVTAASGSLAAFKFPKIDQAGFEDRAYRLHYNVGQNRTDDFSAVGALVGLAAAAVLVPRGAGGSASAFGLSLLGGSAVGVAAGVAAHVASMPKELKHPSTALHEIKRND</sequence>
<dbReference type="Pfam" id="PF08560">
    <property type="entry name" value="DUF1757"/>
    <property type="match status" value="1"/>
</dbReference>
<keyword evidence="1" id="KW-1133">Transmembrane helix</keyword>
<dbReference type="Proteomes" id="UP001165080">
    <property type="component" value="Unassembled WGS sequence"/>
</dbReference>
<proteinExistence type="predicted"/>
<evidence type="ECO:0000313" key="3">
    <source>
        <dbReference type="Proteomes" id="UP001165080"/>
    </source>
</evidence>
<keyword evidence="1" id="KW-0812">Transmembrane</keyword>
<protein>
    <submittedName>
        <fullName evidence="2">Uncharacterized protein</fullName>
    </submittedName>
</protein>
<feature type="transmembrane region" description="Helical" evidence="1">
    <location>
        <begin position="137"/>
        <end position="156"/>
    </location>
</feature>
<dbReference type="EMBL" id="BRXU01000026">
    <property type="protein sequence ID" value="GLC59057.1"/>
    <property type="molecule type" value="Genomic_DNA"/>
</dbReference>
<dbReference type="AlphaFoldDB" id="A0A9W6BVM7"/>
<evidence type="ECO:0000256" key="1">
    <source>
        <dbReference type="SAM" id="Phobius"/>
    </source>
</evidence>
<comment type="caution">
    <text evidence="2">The sequence shown here is derived from an EMBL/GenBank/DDBJ whole genome shotgun (WGS) entry which is preliminary data.</text>
</comment>
<feature type="transmembrane region" description="Helical" evidence="1">
    <location>
        <begin position="108"/>
        <end position="125"/>
    </location>
</feature>
<feature type="transmembrane region" description="Helical" evidence="1">
    <location>
        <begin position="31"/>
        <end position="49"/>
    </location>
</feature>
<name>A0A9W6BVM7_9CHLO</name>
<keyword evidence="3" id="KW-1185">Reference proteome</keyword>
<keyword evidence="1" id="KW-0472">Membrane</keyword>
<dbReference type="InterPro" id="IPR013869">
    <property type="entry name" value="DUF1757"/>
</dbReference>
<evidence type="ECO:0000313" key="2">
    <source>
        <dbReference type="EMBL" id="GLC59057.1"/>
    </source>
</evidence>
<reference evidence="2 3" key="1">
    <citation type="journal article" date="2023" name="Commun. Biol.">
        <title>Reorganization of the ancestral sex-determining regions during the evolution of trioecy in Pleodorina starrii.</title>
        <authorList>
            <person name="Takahashi K."/>
            <person name="Suzuki S."/>
            <person name="Kawai-Toyooka H."/>
            <person name="Yamamoto K."/>
            <person name="Hamaji T."/>
            <person name="Ootsuki R."/>
            <person name="Yamaguchi H."/>
            <person name="Kawachi M."/>
            <person name="Higashiyama T."/>
            <person name="Nozaki H."/>
        </authorList>
    </citation>
    <scope>NUCLEOTIDE SEQUENCE [LARGE SCALE GENOMIC DNA]</scope>
    <source>
        <strain evidence="2 3">NIES-4479</strain>
    </source>
</reference>
<feature type="transmembrane region" description="Helical" evidence="1">
    <location>
        <begin position="61"/>
        <end position="79"/>
    </location>
</feature>